<feature type="region of interest" description="Disordered" evidence="1">
    <location>
        <begin position="1"/>
        <end position="27"/>
    </location>
</feature>
<dbReference type="EMBL" id="OU503037">
    <property type="protein sequence ID" value="CAI9756780.1"/>
    <property type="molecule type" value="Genomic_DNA"/>
</dbReference>
<protein>
    <submittedName>
        <fullName evidence="2">Uncharacterized protein</fullName>
    </submittedName>
</protein>
<proteinExistence type="predicted"/>
<keyword evidence="3" id="KW-1185">Reference proteome</keyword>
<organism evidence="2 3">
    <name type="scientific">Fraxinus pennsylvanica</name>
    <dbReference type="NCBI Taxonomy" id="56036"/>
    <lineage>
        <taxon>Eukaryota</taxon>
        <taxon>Viridiplantae</taxon>
        <taxon>Streptophyta</taxon>
        <taxon>Embryophyta</taxon>
        <taxon>Tracheophyta</taxon>
        <taxon>Spermatophyta</taxon>
        <taxon>Magnoliopsida</taxon>
        <taxon>eudicotyledons</taxon>
        <taxon>Gunneridae</taxon>
        <taxon>Pentapetalae</taxon>
        <taxon>asterids</taxon>
        <taxon>lamiids</taxon>
        <taxon>Lamiales</taxon>
        <taxon>Oleaceae</taxon>
        <taxon>Oleeae</taxon>
        <taxon>Fraxinus</taxon>
    </lineage>
</organism>
<evidence type="ECO:0000313" key="2">
    <source>
        <dbReference type="EMBL" id="CAI9756780.1"/>
    </source>
</evidence>
<reference evidence="2" key="1">
    <citation type="submission" date="2023-05" db="EMBL/GenBank/DDBJ databases">
        <authorList>
            <person name="Huff M."/>
        </authorList>
    </citation>
    <scope>NUCLEOTIDE SEQUENCE</scope>
</reference>
<evidence type="ECO:0000256" key="1">
    <source>
        <dbReference type="SAM" id="MobiDB-lite"/>
    </source>
</evidence>
<sequence length="135" mass="15529">MGMEICGDDQHASDSISSSSSSSAEATEVMKRTLKRCEIHYLYRMKQVHYLVLPGSSSPSFPVVSHSRSHRLQVWPPQIDVAEFDRLPRLLVAAFTALKADMKRQRHNRQSNEDTQFHLIRLHDFEQQAHVRDGK</sequence>
<name>A0AAD1YVK9_9LAMI</name>
<gene>
    <name evidence="2" type="ORF">FPE_LOCUS4210</name>
</gene>
<feature type="compositionally biased region" description="Low complexity" evidence="1">
    <location>
        <begin position="13"/>
        <end position="23"/>
    </location>
</feature>
<evidence type="ECO:0000313" key="3">
    <source>
        <dbReference type="Proteomes" id="UP000834106"/>
    </source>
</evidence>
<accession>A0AAD1YVK9</accession>
<dbReference type="AlphaFoldDB" id="A0AAD1YVK9"/>
<dbReference type="Proteomes" id="UP000834106">
    <property type="component" value="Chromosome 2"/>
</dbReference>